<dbReference type="PANTHER" id="PTHR32022">
    <property type="entry name" value="D-GLUTAMATE CYCLASE, MITOCHONDRIAL"/>
    <property type="match status" value="1"/>
</dbReference>
<organism evidence="2 4">
    <name type="scientific">Pyrococcus abyssi (strain GE5 / Orsay)</name>
    <dbReference type="NCBI Taxonomy" id="272844"/>
    <lineage>
        <taxon>Archaea</taxon>
        <taxon>Methanobacteriati</taxon>
        <taxon>Methanobacteriota</taxon>
        <taxon>Thermococci</taxon>
        <taxon>Thermococcales</taxon>
        <taxon>Thermococcaceae</taxon>
        <taxon>Pyrococcus</taxon>
    </lineage>
</organism>
<sequence>MSMRWKKVIDHLIATDIGNRDSERLYLLYKSKRPDYFSNALNILLNSKNILIISDFPIPPSMIPETDGPPGALALALALEALGKRATILTQEIVKEGLKDFHSRVVTEFPNVSDFSCLVSIETPGRNREGKYLSFSGLEIRVRPYDELFLKAEKLGIPSIGIGDGGNEIGMGNLEIKDERFSIIRADELIIAGVSNWGAYGLVAGLSIEAGENLLKDYNEKEVVENLVEVGLIDGITKRREMSVDGIPLTLHEKIIELLNEIIILNIP</sequence>
<evidence type="ECO:0000313" key="5">
    <source>
        <dbReference type="Proteomes" id="UP000009139"/>
    </source>
</evidence>
<evidence type="ECO:0000313" key="2">
    <source>
        <dbReference type="EMBL" id="CAB50614.1"/>
    </source>
</evidence>
<gene>
    <name evidence="2" type="ordered locus">PAB1225</name>
</gene>
<reference evidence="2" key="2">
    <citation type="journal article" date="2000" name="J. Mol. Biol.">
        <title>Archaeal homologs of eukaryotic methylation guide small nucleolar RNAs: lessons from the Pyrococcus genomes.</title>
        <authorList>
            <person name="Gaspin C."/>
            <person name="Cavaille J."/>
            <person name="Erauso G."/>
        </authorList>
    </citation>
    <scope>NUCLEOTIDE SEQUENCE</scope>
    <source>
        <strain evidence="2">Orsay</strain>
    </source>
</reference>
<dbReference type="EMBL" id="AJ248288">
    <property type="protein sequence ID" value="CAB50614.1"/>
    <property type="molecule type" value="Genomic_DNA"/>
</dbReference>
<dbReference type="Proteomes" id="UP000000810">
    <property type="component" value="Chromosome"/>
</dbReference>
<proteinExistence type="predicted"/>
<reference evidence="2" key="3">
    <citation type="journal article" date="2001" name="Genome Res.">
        <title>Genome evolution at the genus level: comparison of three complete genomes of hyperthermophilic archaea.</title>
        <authorList>
            <person name="Lecompte O."/>
            <person name="Ripp R."/>
            <person name="Puzos-Barbe V."/>
            <person name="Duprat S."/>
            <person name="Heilig R."/>
            <person name="Dietrich J."/>
            <person name="Thierry J.C."/>
            <person name="Poch O."/>
        </authorList>
    </citation>
    <scope>NUCLEOTIDE SEQUENCE</scope>
    <source>
        <strain evidence="2">Orsay</strain>
    </source>
</reference>
<reference evidence="2" key="1">
    <citation type="submission" date="1999-07" db="EMBL/GenBank/DDBJ databases">
        <authorList>
            <person name="Genoscope"/>
        </authorList>
    </citation>
    <scope>NUCLEOTIDE SEQUENCE</scope>
    <source>
        <strain evidence="2">Orsay</strain>
    </source>
</reference>
<feature type="domain" description="D-glutamate cyclase-like C-terminal" evidence="1">
    <location>
        <begin position="9"/>
        <end position="259"/>
    </location>
</feature>
<evidence type="ECO:0000313" key="4">
    <source>
        <dbReference type="Proteomes" id="UP000000810"/>
    </source>
</evidence>
<accession>Q9UXZ8</accession>
<keyword evidence="4" id="KW-1185">Reference proteome</keyword>
<dbReference type="STRING" id="272844.PAB1225"/>
<dbReference type="PIR" id="H75021">
    <property type="entry name" value="H75021"/>
</dbReference>
<protein>
    <recommendedName>
        <fullName evidence="1">D-glutamate cyclase-like C-terminal domain-containing protein</fullName>
    </recommendedName>
</protein>
<dbReference type="GO" id="GO:0006536">
    <property type="term" value="P:glutamate metabolic process"/>
    <property type="evidence" value="ECO:0007669"/>
    <property type="project" value="TreeGrafter"/>
</dbReference>
<evidence type="ECO:0000313" key="3">
    <source>
        <dbReference type="EMBL" id="CCE71180.1"/>
    </source>
</evidence>
<dbReference type="Pfam" id="PF14336">
    <property type="entry name" value="GLUCM-like_C"/>
    <property type="match status" value="1"/>
</dbReference>
<dbReference type="Proteomes" id="UP000009139">
    <property type="component" value="Chromosome"/>
</dbReference>
<dbReference type="Gene3D" id="3.90.1640.20">
    <property type="entry name" value="TON_0340"/>
    <property type="match status" value="1"/>
</dbReference>
<dbReference type="PANTHER" id="PTHR32022:SF10">
    <property type="entry name" value="D-GLUTAMATE CYCLASE, MITOCHONDRIAL"/>
    <property type="match status" value="1"/>
</dbReference>
<dbReference type="KEGG" id="pab:PAB1225"/>
<reference evidence="2 4" key="4">
    <citation type="journal article" date="2003" name="Mol. Microbiol.">
        <title>An integrated analysis of the genome of the hyperthermophilic archaeon Pyrococcus abyssi.</title>
        <authorList>
            <person name="Cohen G."/>
            <person name="Barbe V."/>
            <person name="Flament D."/>
            <person name="Galperin M."/>
            <person name="Heilig R."/>
            <person name="Ripp R."/>
            <person name="Lecompte O."/>
            <person name="Prieur D."/>
            <person name="Poch O."/>
            <person name="Quellerou J."/>
            <person name="Thierry J.C."/>
            <person name="Van der Oost J."/>
            <person name="Weissenbach J."/>
            <person name="Zivanovic Y."/>
            <person name="Forterre P."/>
        </authorList>
    </citation>
    <scope>NUCLEOTIDE SEQUENCE [LARGE SCALE GENOMIC DNA]</scope>
    <source>
        <strain evidence="4">GE5 / Orsay</strain>
        <strain evidence="2">Orsay</strain>
    </source>
</reference>
<dbReference type="GO" id="GO:0047820">
    <property type="term" value="F:D-glutamate cyclase activity"/>
    <property type="evidence" value="ECO:0007669"/>
    <property type="project" value="TreeGrafter"/>
</dbReference>
<dbReference type="InterPro" id="IPR025504">
    <property type="entry name" value="GLUCM_C"/>
</dbReference>
<dbReference type="AlphaFoldDB" id="Q9UXZ8"/>
<name>Q9UXZ8_PYRAB</name>
<dbReference type="eggNOG" id="arCOG05870">
    <property type="taxonomic scope" value="Archaea"/>
</dbReference>
<dbReference type="PATRIC" id="fig|272844.11.peg.1825"/>
<reference evidence="3 5" key="5">
    <citation type="journal article" date="2012" name="Curr. Microbiol.">
        <title>Re-annotation of two hyperthermophilic archaea Pyrococcus abyssi GE5 and Pyrococcus furiosus DSM 3638.</title>
        <authorList>
            <person name="Gao J."/>
            <person name="Wang J."/>
        </authorList>
    </citation>
    <scope>GENOME REANNOTATION</scope>
    <source>
        <strain evidence="3">GE5</strain>
        <strain evidence="5">GE5 / Orsay</strain>
    </source>
</reference>
<evidence type="ECO:0000259" key="1">
    <source>
        <dbReference type="Pfam" id="PF14336"/>
    </source>
</evidence>
<dbReference type="EMBL" id="HE613800">
    <property type="protein sequence ID" value="CCE71180.1"/>
    <property type="molecule type" value="Genomic_DNA"/>
</dbReference>
<dbReference type="HOGENOM" id="CLU_062537_1_0_2"/>